<sequence>MLKELERYAGRQAEMIYMDKSGKITRRKIFIRTIGEAKITAYCYERRAPRVFDANRILAVFPVSQAGVQAGK</sequence>
<proteinExistence type="predicted"/>
<gene>
    <name evidence="1" type="ORF">SK3146_06430</name>
</gene>
<dbReference type="Proteomes" id="UP001057134">
    <property type="component" value="Chromosome"/>
</dbReference>
<protein>
    <recommendedName>
        <fullName evidence="3">WYL domain-containing protein</fullName>
    </recommendedName>
</protein>
<name>A0ABY4S143_9BACL</name>
<reference evidence="1" key="2">
    <citation type="journal article" date="2021" name="J Anim Sci Technol">
        <title>Complete genome sequence of Paenibacillus konkukensis sp. nov. SK3146 as a potential probiotic strain.</title>
        <authorList>
            <person name="Jung H.I."/>
            <person name="Park S."/>
            <person name="Niu K.M."/>
            <person name="Lee S.W."/>
            <person name="Kothari D."/>
            <person name="Yi K.J."/>
            <person name="Kim S.K."/>
        </authorList>
    </citation>
    <scope>NUCLEOTIDE SEQUENCE</scope>
    <source>
        <strain evidence="1">SK3146</strain>
    </source>
</reference>
<keyword evidence="2" id="KW-1185">Reference proteome</keyword>
<reference evidence="1" key="1">
    <citation type="submission" date="2018-02" db="EMBL/GenBank/DDBJ databases">
        <authorList>
            <person name="Kim S.-K."/>
            <person name="Jung H.-I."/>
            <person name="Lee S.-W."/>
        </authorList>
    </citation>
    <scope>NUCLEOTIDE SEQUENCE</scope>
    <source>
        <strain evidence="1">SK3146</strain>
    </source>
</reference>
<organism evidence="1 2">
    <name type="scientific">Paenibacillus konkukensis</name>
    <dbReference type="NCBI Taxonomy" id="2020716"/>
    <lineage>
        <taxon>Bacteria</taxon>
        <taxon>Bacillati</taxon>
        <taxon>Bacillota</taxon>
        <taxon>Bacilli</taxon>
        <taxon>Bacillales</taxon>
        <taxon>Paenibacillaceae</taxon>
        <taxon>Paenibacillus</taxon>
    </lineage>
</organism>
<evidence type="ECO:0000313" key="1">
    <source>
        <dbReference type="EMBL" id="UQZ87134.1"/>
    </source>
</evidence>
<evidence type="ECO:0000313" key="2">
    <source>
        <dbReference type="Proteomes" id="UP001057134"/>
    </source>
</evidence>
<evidence type="ECO:0008006" key="3">
    <source>
        <dbReference type="Google" id="ProtNLM"/>
    </source>
</evidence>
<dbReference type="RefSeq" id="WP_249862622.1">
    <property type="nucleotide sequence ID" value="NZ_CP027059.1"/>
</dbReference>
<accession>A0ABY4S143</accession>
<dbReference type="EMBL" id="CP027059">
    <property type="protein sequence ID" value="UQZ87134.1"/>
    <property type="molecule type" value="Genomic_DNA"/>
</dbReference>